<feature type="transmembrane region" description="Helical" evidence="1">
    <location>
        <begin position="47"/>
        <end position="68"/>
    </location>
</feature>
<dbReference type="InterPro" id="IPR043831">
    <property type="entry name" value="DUF5808"/>
</dbReference>
<evidence type="ECO:0000259" key="2">
    <source>
        <dbReference type="Pfam" id="PF19124"/>
    </source>
</evidence>
<dbReference type="OrthoDB" id="9808690at2"/>
<keyword evidence="1" id="KW-0812">Transmembrane</keyword>
<accession>A0A2H1I8A0</accession>
<evidence type="ECO:0000313" key="4">
    <source>
        <dbReference type="Proteomes" id="UP000234433"/>
    </source>
</evidence>
<evidence type="ECO:0000256" key="1">
    <source>
        <dbReference type="SAM" id="Phobius"/>
    </source>
</evidence>
<proteinExistence type="predicted"/>
<dbReference type="EMBL" id="FXZD01000002">
    <property type="protein sequence ID" value="SMX71272.1"/>
    <property type="molecule type" value="Genomic_DNA"/>
</dbReference>
<evidence type="ECO:0000313" key="3">
    <source>
        <dbReference type="EMBL" id="SMX71272.1"/>
    </source>
</evidence>
<sequence length="69" mass="8109">MSPVSKERRKQLRDDDANWKLGIFYFCPQDPSFLIPKRFGIGWSLNYGSPWSLLFLIIVIALLVWGIFF</sequence>
<gene>
    <name evidence="3" type="ORF">BANT918_00660</name>
</gene>
<dbReference type="Proteomes" id="UP000234433">
    <property type="component" value="Unassembled WGS sequence"/>
</dbReference>
<dbReference type="AlphaFoldDB" id="A0A2H1I8A0"/>
<keyword evidence="1" id="KW-0472">Membrane</keyword>
<protein>
    <recommendedName>
        <fullName evidence="2">DUF5808 domain-containing protein</fullName>
    </recommendedName>
</protein>
<keyword evidence="1" id="KW-1133">Transmembrane helix</keyword>
<dbReference type="Pfam" id="PF19124">
    <property type="entry name" value="DUF5808"/>
    <property type="match status" value="1"/>
</dbReference>
<reference evidence="3 4" key="1">
    <citation type="submission" date="2017-03" db="EMBL/GenBank/DDBJ databases">
        <authorList>
            <person name="Afonso C.L."/>
            <person name="Miller P.J."/>
            <person name="Scott M.A."/>
            <person name="Spackman E."/>
            <person name="Goraichik I."/>
            <person name="Dimitrov K.M."/>
            <person name="Suarez D.L."/>
            <person name="Swayne D.E."/>
        </authorList>
    </citation>
    <scope>NUCLEOTIDE SEQUENCE [LARGE SCALE GENOMIC DNA]</scope>
    <source>
        <strain evidence="3 4">CNRZ 918</strain>
    </source>
</reference>
<organism evidence="3 4">
    <name type="scientific">Brevibacterium antiquum CNRZ 918</name>
    <dbReference type="NCBI Taxonomy" id="1255637"/>
    <lineage>
        <taxon>Bacteria</taxon>
        <taxon>Bacillati</taxon>
        <taxon>Actinomycetota</taxon>
        <taxon>Actinomycetes</taxon>
        <taxon>Micrococcales</taxon>
        <taxon>Brevibacteriaceae</taxon>
        <taxon>Brevibacterium</taxon>
    </lineage>
</organism>
<dbReference type="RefSeq" id="WP_101618934.1">
    <property type="nucleotide sequence ID" value="NZ_FXZD01000002.1"/>
</dbReference>
<feature type="domain" description="DUF5808" evidence="2">
    <location>
        <begin position="28"/>
        <end position="52"/>
    </location>
</feature>
<name>A0A2H1I8A0_9MICO</name>